<accession>A0ABX2ZXK2</accession>
<dbReference type="Proteomes" id="UP000094580">
    <property type="component" value="Unassembled WGS sequence"/>
</dbReference>
<evidence type="ECO:0008006" key="3">
    <source>
        <dbReference type="Google" id="ProtNLM"/>
    </source>
</evidence>
<gene>
    <name evidence="1" type="ORF">BED47_16525</name>
</gene>
<organism evidence="1 2">
    <name type="scientific">Gottfriedia luciferensis</name>
    <dbReference type="NCBI Taxonomy" id="178774"/>
    <lineage>
        <taxon>Bacteria</taxon>
        <taxon>Bacillati</taxon>
        <taxon>Bacillota</taxon>
        <taxon>Bacilli</taxon>
        <taxon>Bacillales</taxon>
        <taxon>Bacillaceae</taxon>
        <taxon>Gottfriedia</taxon>
    </lineage>
</organism>
<dbReference type="RefSeq" id="WP_069032740.1">
    <property type="nucleotide sequence ID" value="NZ_MDKC01000003.1"/>
</dbReference>
<keyword evidence="2" id="KW-1185">Reference proteome</keyword>
<evidence type="ECO:0000313" key="2">
    <source>
        <dbReference type="Proteomes" id="UP000094580"/>
    </source>
</evidence>
<protein>
    <recommendedName>
        <fullName evidence="3">TfoX N-terminal domain-containing protein</fullName>
    </recommendedName>
</protein>
<name>A0ABX2ZXK2_9BACI</name>
<evidence type="ECO:0000313" key="1">
    <source>
        <dbReference type="EMBL" id="ODG93114.1"/>
    </source>
</evidence>
<proteinExistence type="predicted"/>
<dbReference type="EMBL" id="MDKC01000003">
    <property type="protein sequence ID" value="ODG93114.1"/>
    <property type="molecule type" value="Genomic_DNA"/>
</dbReference>
<reference evidence="1 2" key="1">
    <citation type="submission" date="2016-07" db="EMBL/GenBank/DDBJ databases">
        <authorList>
            <person name="Townsley L."/>
            <person name="Shank E.A."/>
        </authorList>
    </citation>
    <scope>NUCLEOTIDE SEQUENCE [LARGE SCALE GENOMIC DNA]</scope>
    <source>
        <strain evidence="1 2">CH01</strain>
    </source>
</reference>
<comment type="caution">
    <text evidence="1">The sequence shown here is derived from an EMBL/GenBank/DDBJ whole genome shotgun (WGS) entry which is preliminary data.</text>
</comment>
<sequence length="106" mass="12143">MEDTIVRFESLRTELINHYEASKGSIFGHKGLKIQGKVFVFYNEPNIVVKLKPEDVATALKLSGAKNFDPMGGKPMREWVEIPYGDQQWFDYAIKGMTYVKSLLKN</sequence>